<dbReference type="Pfam" id="PF13472">
    <property type="entry name" value="Lipase_GDSL_2"/>
    <property type="match status" value="1"/>
</dbReference>
<dbReference type="Gene3D" id="3.40.50.1110">
    <property type="entry name" value="SGNH hydrolase"/>
    <property type="match status" value="1"/>
</dbReference>
<dbReference type="Proteomes" id="UP000234439">
    <property type="component" value="Unassembled WGS sequence"/>
</dbReference>
<name>A0A9Q8CC82_KLEPN</name>
<dbReference type="InterPro" id="IPR013830">
    <property type="entry name" value="SGNH_hydro"/>
</dbReference>
<keyword evidence="3" id="KW-0966">Cell projection</keyword>
<proteinExistence type="predicted"/>
<organism evidence="3 5">
    <name type="scientific">Klebsiella pneumoniae</name>
    <dbReference type="NCBI Taxonomy" id="573"/>
    <lineage>
        <taxon>Bacteria</taxon>
        <taxon>Pseudomonadati</taxon>
        <taxon>Pseudomonadota</taxon>
        <taxon>Gammaproteobacteria</taxon>
        <taxon>Enterobacterales</taxon>
        <taxon>Enterobacteriaceae</taxon>
        <taxon>Klebsiella/Raoultella group</taxon>
        <taxon>Klebsiella</taxon>
        <taxon>Klebsiella pneumoniae complex</taxon>
    </lineage>
</organism>
<evidence type="ECO:0000313" key="2">
    <source>
        <dbReference type="EMBL" id="PLE24324.1"/>
    </source>
</evidence>
<dbReference type="EMBL" id="NCMJ01000209">
    <property type="protein sequence ID" value="PLE24324.1"/>
    <property type="molecule type" value="Genomic_DNA"/>
</dbReference>
<feature type="domain" description="SGNH hydrolase-type esterase" evidence="1">
    <location>
        <begin position="458"/>
        <end position="568"/>
    </location>
</feature>
<gene>
    <name evidence="2" type="ORF">B6I68_28520</name>
    <name evidence="3" type="ORF">SAMEA3515122_04410</name>
</gene>
<dbReference type="InterPro" id="IPR036514">
    <property type="entry name" value="SGNH_hydro_sf"/>
</dbReference>
<comment type="caution">
    <text evidence="3">The sequence shown here is derived from an EMBL/GenBank/DDBJ whole genome shotgun (WGS) entry which is preliminary data.</text>
</comment>
<dbReference type="RefSeq" id="WP_004197799.1">
    <property type="nucleotide sequence ID" value="NZ_CAAHAT010000008.1"/>
</dbReference>
<evidence type="ECO:0000313" key="3">
    <source>
        <dbReference type="EMBL" id="SYH35999.1"/>
    </source>
</evidence>
<protein>
    <submittedName>
        <fullName evidence="3">Flagellar biosynthesis, cell-distal portion of basal-body rod</fullName>
    </submittedName>
    <submittedName>
        <fullName evidence="2">GDSL family lipase</fullName>
    </submittedName>
</protein>
<dbReference type="AlphaFoldDB" id="A0A9Q8CC82"/>
<dbReference type="EMBL" id="UKUT01000011">
    <property type="protein sequence ID" value="SYH35999.1"/>
    <property type="molecule type" value="Genomic_DNA"/>
</dbReference>
<evidence type="ECO:0000313" key="4">
    <source>
        <dbReference type="Proteomes" id="UP000234439"/>
    </source>
</evidence>
<accession>A0A9Q8CC82</accession>
<keyword evidence="3" id="KW-0282">Flagellum</keyword>
<keyword evidence="3" id="KW-0969">Cilium</keyword>
<sequence length="583" mass="63245">MAFNPELGSTSPAVLLDNAERLDKLVNGPELTEPDRAGVELDTWRGMMAKNDQVTEDARKSITALGLPYSTLSEAQAAVNNGQIPVNSVCYVRSTDDAVAIEYLNEAGTLVPTGNVLPSEETIDKKLNQRLVPGQYLSTWFPVFFDRNRNVYAWFDGGRWDVADFGANARTIIESVPNAWAQKFLPQGDYSPNYFPFVHDRNGNVYAWFHNGMYDGYGFGPNIEKYILNLVGEASAQSDSSFIEGDQYKFNFKKGRVFSGQAASVNTAFFGDSWNEKNTIPQSLINVLGGIFKDPAWISCSNRADGVMAGISPVVATNFTKYDGGSNNTNPPPYGCGPDGNGYYNNNTVGSLAWTGITATDLSVFYYDGSGSFTITIDGGTPVTVNGANTGAAKKHDISGLSATAHSVTIQSVGSGVVSILGMYGKNSAVRSGVTVSRMGNGGAIGSDFFNFSEWIKPVAQYLDIDLLFVILGTNDFRLSKGTTQYRNGLVEIITKFREATPGICICLVSPGHCNATGTPALSEYDAVMRELAVEYNVNFISGYQLFPKTYDNSNGAWEDGLHLSSLGAYILTNKIKKEFFQE</sequence>
<reference evidence="2 4" key="1">
    <citation type="journal article" date="2017" name="J. Infect. Dis.">
        <title>An Analysis of the Epidemic of Klebsiella pneumoniae Carbapenemase-Producing K. pneumoniae: Convergence of Two Evolutionary Mechanisms Creates the Perfect Storm.</title>
        <authorList>
            <person name="Rojas L.J."/>
            <person name="Weinstock G.M."/>
            <person name="De La Cadena E."/>
            <person name="Diaz L."/>
            <person name="Rios R."/>
            <person name="Hanson B.M."/>
            <person name="Brown J.S."/>
            <person name="Vats P."/>
            <person name="Phillips D.S."/>
            <person name="Nguyen H."/>
            <person name="Hujer K.M."/>
            <person name="Correa A."/>
            <person name="Adams M.D."/>
            <person name="Perez F."/>
            <person name="Sodergren E."/>
            <person name="Narechania A."/>
            <person name="Planet P.J."/>
            <person name="Villegas M.V."/>
            <person name="Bonomo R.A."/>
            <person name="Arias C.A."/>
        </authorList>
    </citation>
    <scope>NUCLEOTIDE SEQUENCE [LARGE SCALE GENOMIC DNA]</scope>
    <source>
        <strain evidence="2 4">COL-Kpn30</strain>
    </source>
</reference>
<reference evidence="3 5" key="2">
    <citation type="submission" date="2018-08" db="EMBL/GenBank/DDBJ databases">
        <authorList>
            <consortium name="Pathogen Informatics"/>
        </authorList>
    </citation>
    <scope>NUCLEOTIDE SEQUENCE [LARGE SCALE GENOMIC DNA]</scope>
    <source>
        <strain evidence="3 5">EuSCAPE_IT093</strain>
    </source>
</reference>
<evidence type="ECO:0000259" key="1">
    <source>
        <dbReference type="Pfam" id="PF13472"/>
    </source>
</evidence>
<dbReference type="SUPFAM" id="SSF52266">
    <property type="entry name" value="SGNH hydrolase"/>
    <property type="match status" value="1"/>
</dbReference>
<dbReference type="Proteomes" id="UP000258673">
    <property type="component" value="Unassembled WGS sequence"/>
</dbReference>
<dbReference type="GO" id="GO:0016788">
    <property type="term" value="F:hydrolase activity, acting on ester bonds"/>
    <property type="evidence" value="ECO:0007669"/>
    <property type="project" value="UniProtKB-ARBA"/>
</dbReference>
<evidence type="ECO:0000313" key="5">
    <source>
        <dbReference type="Proteomes" id="UP000258673"/>
    </source>
</evidence>